<reference evidence="2 3" key="1">
    <citation type="journal article" date="2015" name="Genome Biol. Evol.">
        <title>Comparative Genomics of a Bacterivorous Green Alga Reveals Evolutionary Causalities and Consequences of Phago-Mixotrophic Mode of Nutrition.</title>
        <authorList>
            <person name="Burns J.A."/>
            <person name="Paasch A."/>
            <person name="Narechania A."/>
            <person name="Kim E."/>
        </authorList>
    </citation>
    <scope>NUCLEOTIDE SEQUENCE [LARGE SCALE GENOMIC DNA]</scope>
    <source>
        <strain evidence="2 3">PLY_AMNH</strain>
    </source>
</reference>
<gene>
    <name evidence="2" type="ORF">CYMTET_8339</name>
</gene>
<name>A0AAE0GTF5_9CHLO</name>
<feature type="compositionally biased region" description="Basic and acidic residues" evidence="1">
    <location>
        <begin position="194"/>
        <end position="210"/>
    </location>
</feature>
<protein>
    <submittedName>
        <fullName evidence="2">Uncharacterized protein</fullName>
    </submittedName>
</protein>
<accession>A0AAE0GTF5</accession>
<comment type="caution">
    <text evidence="2">The sequence shown here is derived from an EMBL/GenBank/DDBJ whole genome shotgun (WGS) entry which is preliminary data.</text>
</comment>
<organism evidence="2 3">
    <name type="scientific">Cymbomonas tetramitiformis</name>
    <dbReference type="NCBI Taxonomy" id="36881"/>
    <lineage>
        <taxon>Eukaryota</taxon>
        <taxon>Viridiplantae</taxon>
        <taxon>Chlorophyta</taxon>
        <taxon>Pyramimonadophyceae</taxon>
        <taxon>Pyramimonadales</taxon>
        <taxon>Pyramimonadaceae</taxon>
        <taxon>Cymbomonas</taxon>
    </lineage>
</organism>
<feature type="compositionally biased region" description="Low complexity" evidence="1">
    <location>
        <begin position="182"/>
        <end position="191"/>
    </location>
</feature>
<sequence length="292" mass="31423">MPGDPTAFGKPAPWSERKAAVGVRKGKSESRAVFGEGKKCIEKAPSNGVTATGGEQWSTTFGSGYGVQQEAYKQERFRKGGGIVDDAITSTYSTTQEAIGSGVGSPGGPNTSKVELVHMRSRVQMQTHSPWTTTQGQIGENNEVSRKPLARKTEEYFPKGPVEYATAQSDIGAHCADRGSDRGSATSSRASSSRRRELKPAEPDPWKRTSDQYGATSGFAADTKKRTKDILGAVDLQKEKVLTENQAQEAAYSGFLISSDAKAVAKAVELPEGMYPKATSYKIRKELAKMNM</sequence>
<dbReference type="AlphaFoldDB" id="A0AAE0GTF5"/>
<feature type="compositionally biased region" description="Polar residues" evidence="1">
    <location>
        <begin position="125"/>
        <end position="142"/>
    </location>
</feature>
<feature type="region of interest" description="Disordered" evidence="1">
    <location>
        <begin position="174"/>
        <end position="220"/>
    </location>
</feature>
<evidence type="ECO:0000256" key="1">
    <source>
        <dbReference type="SAM" id="MobiDB-lite"/>
    </source>
</evidence>
<evidence type="ECO:0000313" key="3">
    <source>
        <dbReference type="Proteomes" id="UP001190700"/>
    </source>
</evidence>
<dbReference type="EMBL" id="LGRX02002553">
    <property type="protein sequence ID" value="KAK3283987.1"/>
    <property type="molecule type" value="Genomic_DNA"/>
</dbReference>
<proteinExistence type="predicted"/>
<feature type="region of interest" description="Disordered" evidence="1">
    <location>
        <begin position="1"/>
        <end position="29"/>
    </location>
</feature>
<feature type="region of interest" description="Disordered" evidence="1">
    <location>
        <begin position="125"/>
        <end position="149"/>
    </location>
</feature>
<keyword evidence="3" id="KW-1185">Reference proteome</keyword>
<evidence type="ECO:0000313" key="2">
    <source>
        <dbReference type="EMBL" id="KAK3283987.1"/>
    </source>
</evidence>
<dbReference type="Proteomes" id="UP001190700">
    <property type="component" value="Unassembled WGS sequence"/>
</dbReference>